<feature type="domain" description="Peptidase S1" evidence="3">
    <location>
        <begin position="110"/>
        <end position="353"/>
    </location>
</feature>
<dbReference type="EMBL" id="CAXLJM020000075">
    <property type="protein sequence ID" value="CAL8128666.1"/>
    <property type="molecule type" value="Genomic_DNA"/>
</dbReference>
<evidence type="ECO:0000256" key="2">
    <source>
        <dbReference type="SAM" id="MobiDB-lite"/>
    </source>
</evidence>
<keyword evidence="5" id="KW-1185">Reference proteome</keyword>
<dbReference type="InterPro" id="IPR033116">
    <property type="entry name" value="TRYPSIN_SER"/>
</dbReference>
<dbReference type="PROSITE" id="PS00135">
    <property type="entry name" value="TRYPSIN_SER"/>
    <property type="match status" value="1"/>
</dbReference>
<dbReference type="SMART" id="SM00020">
    <property type="entry name" value="Tryp_SPc"/>
    <property type="match status" value="1"/>
</dbReference>
<dbReference type="PANTHER" id="PTHR24253">
    <property type="entry name" value="TRANSMEMBRANE PROTEASE SERINE"/>
    <property type="match status" value="1"/>
</dbReference>
<organism evidence="4 5">
    <name type="scientific">Orchesella dallaii</name>
    <dbReference type="NCBI Taxonomy" id="48710"/>
    <lineage>
        <taxon>Eukaryota</taxon>
        <taxon>Metazoa</taxon>
        <taxon>Ecdysozoa</taxon>
        <taxon>Arthropoda</taxon>
        <taxon>Hexapoda</taxon>
        <taxon>Collembola</taxon>
        <taxon>Entomobryomorpha</taxon>
        <taxon>Entomobryoidea</taxon>
        <taxon>Orchesellidae</taxon>
        <taxon>Orchesellinae</taxon>
        <taxon>Orchesella</taxon>
    </lineage>
</organism>
<dbReference type="SUPFAM" id="SSF50494">
    <property type="entry name" value="Trypsin-like serine proteases"/>
    <property type="match status" value="1"/>
</dbReference>
<proteinExistence type="predicted"/>
<evidence type="ECO:0000256" key="1">
    <source>
        <dbReference type="ARBA" id="ARBA00023157"/>
    </source>
</evidence>
<comment type="caution">
    <text evidence="4">The sequence shown here is derived from an EMBL/GenBank/DDBJ whole genome shotgun (WGS) entry which is preliminary data.</text>
</comment>
<accession>A0ABP1RI82</accession>
<reference evidence="4 5" key="1">
    <citation type="submission" date="2024-08" db="EMBL/GenBank/DDBJ databases">
        <authorList>
            <person name="Cucini C."/>
            <person name="Frati F."/>
        </authorList>
    </citation>
    <scope>NUCLEOTIDE SEQUENCE [LARGE SCALE GENOMIC DNA]</scope>
</reference>
<gene>
    <name evidence="4" type="ORF">ODALV1_LOCUS22438</name>
</gene>
<dbReference type="InterPro" id="IPR009003">
    <property type="entry name" value="Peptidase_S1_PA"/>
</dbReference>
<evidence type="ECO:0000313" key="5">
    <source>
        <dbReference type="Proteomes" id="UP001642540"/>
    </source>
</evidence>
<dbReference type="PRINTS" id="PR00722">
    <property type="entry name" value="CHYMOTRYPSIN"/>
</dbReference>
<name>A0ABP1RI82_9HEXA</name>
<feature type="region of interest" description="Disordered" evidence="2">
    <location>
        <begin position="154"/>
        <end position="174"/>
    </location>
</feature>
<dbReference type="Proteomes" id="UP001642540">
    <property type="component" value="Unassembled WGS sequence"/>
</dbReference>
<dbReference type="PROSITE" id="PS50240">
    <property type="entry name" value="TRYPSIN_DOM"/>
    <property type="match status" value="1"/>
</dbReference>
<dbReference type="InterPro" id="IPR001314">
    <property type="entry name" value="Peptidase_S1A"/>
</dbReference>
<sequence length="360" mass="40017">MTDKCTATVYCDNKITLAKSTNGKCVKEVFAITDGTEGFMSGCGTFHFGRTPRSPRNKGRDLYVYYKGIYTKSTCIAFCVEDYKENERLKPVKPLSINKDFKGLKMDSSCGKLAFNIADFKPLTFTDAHCFAETGIQAGQIELLFHAHVMDKKSSGGRQPADDDPNFSDIPGWTLPRETDDSEKSIRIEAESVLVHPLFAKTYDFDVAIIKLKRKLDFKTPELSPICMPNIGENPDYKDGESFMVTGWGRPYEKARAGARILQKLEIPFVNLAKCKRYTKASNRHICAGFVEGKKDACAGDSGGPLIHPIKPDGSQYFLSGVVSAGKGCARSEQLGLYTSMQEMSQWIHYHTDGAVWCAR</sequence>
<dbReference type="Pfam" id="PF00089">
    <property type="entry name" value="Trypsin"/>
    <property type="match status" value="1"/>
</dbReference>
<dbReference type="PANTHER" id="PTHR24253:SF183">
    <property type="entry name" value="PEPTIDASE S1 DOMAIN-CONTAINING PROTEIN"/>
    <property type="match status" value="1"/>
</dbReference>
<evidence type="ECO:0000313" key="4">
    <source>
        <dbReference type="EMBL" id="CAL8128666.1"/>
    </source>
</evidence>
<dbReference type="InterPro" id="IPR001254">
    <property type="entry name" value="Trypsin_dom"/>
</dbReference>
<protein>
    <recommendedName>
        <fullName evidence="3">Peptidase S1 domain-containing protein</fullName>
    </recommendedName>
</protein>
<dbReference type="CDD" id="cd00190">
    <property type="entry name" value="Tryp_SPc"/>
    <property type="match status" value="1"/>
</dbReference>
<dbReference type="InterPro" id="IPR043504">
    <property type="entry name" value="Peptidase_S1_PA_chymotrypsin"/>
</dbReference>
<keyword evidence="1" id="KW-1015">Disulfide bond</keyword>
<dbReference type="Gene3D" id="2.40.10.10">
    <property type="entry name" value="Trypsin-like serine proteases"/>
    <property type="match status" value="1"/>
</dbReference>
<evidence type="ECO:0000259" key="3">
    <source>
        <dbReference type="PROSITE" id="PS50240"/>
    </source>
</evidence>